<dbReference type="RefSeq" id="WP_377553662.1">
    <property type="nucleotide sequence ID" value="NZ_JBHSBN010000069.1"/>
</dbReference>
<organism evidence="1 2">
    <name type="scientific">Micromonospora zhanjiangensis</name>
    <dbReference type="NCBI Taxonomy" id="1522057"/>
    <lineage>
        <taxon>Bacteria</taxon>
        <taxon>Bacillati</taxon>
        <taxon>Actinomycetota</taxon>
        <taxon>Actinomycetes</taxon>
        <taxon>Micromonosporales</taxon>
        <taxon>Micromonosporaceae</taxon>
        <taxon>Micromonospora</taxon>
    </lineage>
</organism>
<protein>
    <submittedName>
        <fullName evidence="1">Uncharacterized protein</fullName>
    </submittedName>
</protein>
<dbReference type="EMBL" id="JBHSBN010000069">
    <property type="protein sequence ID" value="MFC4110849.1"/>
    <property type="molecule type" value="Genomic_DNA"/>
</dbReference>
<gene>
    <name evidence="1" type="ORF">ACFOX0_33685</name>
</gene>
<evidence type="ECO:0000313" key="1">
    <source>
        <dbReference type="EMBL" id="MFC4110849.1"/>
    </source>
</evidence>
<evidence type="ECO:0000313" key="2">
    <source>
        <dbReference type="Proteomes" id="UP001595868"/>
    </source>
</evidence>
<reference evidence="2" key="1">
    <citation type="journal article" date="2019" name="Int. J. Syst. Evol. Microbiol.">
        <title>The Global Catalogue of Microorganisms (GCM) 10K type strain sequencing project: providing services to taxonomists for standard genome sequencing and annotation.</title>
        <authorList>
            <consortium name="The Broad Institute Genomics Platform"/>
            <consortium name="The Broad Institute Genome Sequencing Center for Infectious Disease"/>
            <person name="Wu L."/>
            <person name="Ma J."/>
        </authorList>
    </citation>
    <scope>NUCLEOTIDE SEQUENCE [LARGE SCALE GENOMIC DNA]</scope>
    <source>
        <strain evidence="2">2902at01</strain>
    </source>
</reference>
<name>A0ABV8KY74_9ACTN</name>
<comment type="caution">
    <text evidence="1">The sequence shown here is derived from an EMBL/GenBank/DDBJ whole genome shotgun (WGS) entry which is preliminary data.</text>
</comment>
<proteinExistence type="predicted"/>
<sequence length="82" mass="9230">MSRTLDRGPLCLTCMGAWELGIQERHDRCKGAVIRLGRVLQCRCWCWDGLGVSELVAAFGDRPAEQRLSRTRTTGLTGRPQR</sequence>
<dbReference type="Proteomes" id="UP001595868">
    <property type="component" value="Unassembled WGS sequence"/>
</dbReference>
<keyword evidence="2" id="KW-1185">Reference proteome</keyword>
<accession>A0ABV8KY74</accession>